<evidence type="ECO:0000313" key="2">
    <source>
        <dbReference type="EMBL" id="MBC2904805.1"/>
    </source>
</evidence>
<dbReference type="EMBL" id="JACMSF010000029">
    <property type="protein sequence ID" value="MBC2904805.1"/>
    <property type="molecule type" value="Genomic_DNA"/>
</dbReference>
<dbReference type="InterPro" id="IPR007076">
    <property type="entry name" value="TfoX_N"/>
</dbReference>
<comment type="caution">
    <text evidence="2">The sequence shown here is derived from an EMBL/GenBank/DDBJ whole genome shotgun (WGS) entry which is preliminary data.</text>
</comment>
<dbReference type="Proteomes" id="UP000584670">
    <property type="component" value="Unassembled WGS sequence"/>
</dbReference>
<keyword evidence="3" id="KW-1185">Reference proteome</keyword>
<dbReference type="SUPFAM" id="SSF159894">
    <property type="entry name" value="YgaC/TfoX-N like"/>
    <property type="match status" value="1"/>
</dbReference>
<dbReference type="RefSeq" id="WP_186284663.1">
    <property type="nucleotide sequence ID" value="NZ_JACMSF010000029.1"/>
</dbReference>
<name>A0A7X1J723_9ACTN</name>
<dbReference type="AlphaFoldDB" id="A0A7X1J723"/>
<protein>
    <submittedName>
        <fullName evidence="2">TfoX/Sxy family protein</fullName>
    </submittedName>
</protein>
<dbReference type="Gene3D" id="3.30.1460.30">
    <property type="entry name" value="YgaC/TfoX-N like chaperone"/>
    <property type="match status" value="1"/>
</dbReference>
<gene>
    <name evidence="2" type="ORF">H4N64_25085</name>
</gene>
<organism evidence="2 3">
    <name type="scientific">Streptomyces cupreus</name>
    <dbReference type="NCBI Taxonomy" id="2759956"/>
    <lineage>
        <taxon>Bacteria</taxon>
        <taxon>Bacillati</taxon>
        <taxon>Actinomycetota</taxon>
        <taxon>Actinomycetes</taxon>
        <taxon>Kitasatosporales</taxon>
        <taxon>Streptomycetaceae</taxon>
        <taxon>Streptomyces</taxon>
    </lineage>
</organism>
<reference evidence="2 3" key="1">
    <citation type="submission" date="2020-08" db="EMBL/GenBank/DDBJ databases">
        <title>Streptomyces sp. PSKA01 genome sequencing and assembly.</title>
        <authorList>
            <person name="Mandal S."/>
            <person name="Maiti P.K."/>
            <person name="Das P."/>
        </authorList>
    </citation>
    <scope>NUCLEOTIDE SEQUENCE [LARGE SCALE GENOMIC DNA]</scope>
    <source>
        <strain evidence="2 3">PSKA01</strain>
    </source>
</reference>
<sequence length="115" mass="12243">MPYDETLAQRVREALPPAPDLGERKMFGGLAFLLGGHMFCGVVRDELMVRLGEEGAVEALQLPGVRPMDFTGRPVKSMVFVTSEALAGSALDDWVARAVAHARALPPKTAAKPGG</sequence>
<evidence type="ECO:0000259" key="1">
    <source>
        <dbReference type="Pfam" id="PF04993"/>
    </source>
</evidence>
<feature type="domain" description="TfoX N-terminal" evidence="1">
    <location>
        <begin position="15"/>
        <end position="102"/>
    </location>
</feature>
<proteinExistence type="predicted"/>
<accession>A0A7X1J723</accession>
<dbReference type="Pfam" id="PF04993">
    <property type="entry name" value="TfoX_N"/>
    <property type="match status" value="1"/>
</dbReference>
<evidence type="ECO:0000313" key="3">
    <source>
        <dbReference type="Proteomes" id="UP000584670"/>
    </source>
</evidence>